<comment type="subcellular location">
    <subcellularLocation>
        <location evidence="1">Cell envelope</location>
    </subcellularLocation>
</comment>
<dbReference type="OrthoDB" id="7546817at2"/>
<dbReference type="PROSITE" id="PS51318">
    <property type="entry name" value="TAT"/>
    <property type="match status" value="1"/>
</dbReference>
<evidence type="ECO:0000256" key="3">
    <source>
        <dbReference type="ARBA" id="ARBA00022729"/>
    </source>
</evidence>
<reference evidence="5 6" key="1">
    <citation type="submission" date="2016-10" db="EMBL/GenBank/DDBJ databases">
        <authorList>
            <person name="de Groot N.N."/>
        </authorList>
    </citation>
    <scope>NUCLEOTIDE SEQUENCE [LARGE SCALE GENOMIC DNA]</scope>
    <source>
        <strain evidence="5 6">DSM 43067</strain>
    </source>
</reference>
<evidence type="ECO:0000259" key="4">
    <source>
        <dbReference type="Pfam" id="PF13407"/>
    </source>
</evidence>
<dbReference type="Pfam" id="PF13407">
    <property type="entry name" value="Peripla_BP_4"/>
    <property type="match status" value="1"/>
</dbReference>
<keyword evidence="5" id="KW-0762">Sugar transport</keyword>
<comment type="similarity">
    <text evidence="2">Belongs to the bacterial solute-binding protein 2 family.</text>
</comment>
<dbReference type="RefSeq" id="WP_081842460.1">
    <property type="nucleotide sequence ID" value="NZ_CP083237.1"/>
</dbReference>
<dbReference type="STRING" id="1993.SAMN04489713_105362"/>
<proteinExistence type="inferred from homology"/>
<evidence type="ECO:0000313" key="5">
    <source>
        <dbReference type="EMBL" id="SFO38478.1"/>
    </source>
</evidence>
<feature type="domain" description="Periplasmic binding protein" evidence="4">
    <location>
        <begin position="47"/>
        <end position="297"/>
    </location>
</feature>
<dbReference type="CDD" id="cd01536">
    <property type="entry name" value="PBP1_ABC_sugar_binding-like"/>
    <property type="match status" value="1"/>
</dbReference>
<dbReference type="PROSITE" id="PS51257">
    <property type="entry name" value="PROKAR_LIPOPROTEIN"/>
    <property type="match status" value="1"/>
</dbReference>
<accession>A0A1I5GR56</accession>
<dbReference type="GO" id="GO:0030246">
    <property type="term" value="F:carbohydrate binding"/>
    <property type="evidence" value="ECO:0007669"/>
    <property type="project" value="UniProtKB-ARBA"/>
</dbReference>
<organism evidence="5 6">
    <name type="scientific">Actinomadura madurae</name>
    <dbReference type="NCBI Taxonomy" id="1993"/>
    <lineage>
        <taxon>Bacteria</taxon>
        <taxon>Bacillati</taxon>
        <taxon>Actinomycetota</taxon>
        <taxon>Actinomycetes</taxon>
        <taxon>Streptosporangiales</taxon>
        <taxon>Thermomonosporaceae</taxon>
        <taxon>Actinomadura</taxon>
    </lineage>
</organism>
<dbReference type="InterPro" id="IPR025997">
    <property type="entry name" value="SBP_2_dom"/>
</dbReference>
<dbReference type="EMBL" id="FOVH01000005">
    <property type="protein sequence ID" value="SFO38478.1"/>
    <property type="molecule type" value="Genomic_DNA"/>
</dbReference>
<dbReference type="InterPro" id="IPR006311">
    <property type="entry name" value="TAT_signal"/>
</dbReference>
<dbReference type="GeneID" id="99652266"/>
<dbReference type="PANTHER" id="PTHR46847:SF1">
    <property type="entry name" value="D-ALLOSE-BINDING PERIPLASMIC PROTEIN-RELATED"/>
    <property type="match status" value="1"/>
</dbReference>
<dbReference type="Proteomes" id="UP000183413">
    <property type="component" value="Unassembled WGS sequence"/>
</dbReference>
<dbReference type="PANTHER" id="PTHR46847">
    <property type="entry name" value="D-ALLOSE-BINDING PERIPLASMIC PROTEIN-RELATED"/>
    <property type="match status" value="1"/>
</dbReference>
<keyword evidence="3" id="KW-0732">Signal</keyword>
<keyword evidence="6" id="KW-1185">Reference proteome</keyword>
<dbReference type="GO" id="GO:0030313">
    <property type="term" value="C:cell envelope"/>
    <property type="evidence" value="ECO:0007669"/>
    <property type="project" value="UniProtKB-SubCell"/>
</dbReference>
<name>A0A1I5GR56_9ACTN</name>
<keyword evidence="5" id="KW-0813">Transport</keyword>
<dbReference type="Gene3D" id="3.40.50.2300">
    <property type="match status" value="2"/>
</dbReference>
<dbReference type="InParanoid" id="A0A1I5GR56"/>
<dbReference type="InterPro" id="IPR028082">
    <property type="entry name" value="Peripla_BP_I"/>
</dbReference>
<gene>
    <name evidence="5" type="ORF">SAMN04489713_105362</name>
</gene>
<evidence type="ECO:0000256" key="2">
    <source>
        <dbReference type="ARBA" id="ARBA00007639"/>
    </source>
</evidence>
<dbReference type="eggNOG" id="COG1879">
    <property type="taxonomic scope" value="Bacteria"/>
</dbReference>
<protein>
    <submittedName>
        <fullName evidence="5">ABC-type sugar transport system, substrate-binding protein, contains N-terminal xre family HTH domain</fullName>
    </submittedName>
</protein>
<dbReference type="AlphaFoldDB" id="A0A1I5GR56"/>
<sequence length="329" mass="34496">MSHSVRTSAAALTRRRILRLGAAGALLGAASACNVAPSRDSSKTLTVGFSIWDTAIPFAVPLAAALREAARRAKIDLKLVSAAGDPSVQTQQVAQLAARKVDVVCVTPLDVVAILPAARSAKQGGVPVVGVGGTIEGFPYLGADDTEFGKQMGKLILQALKTKNIQGQKKIGLLRGLAGGSPDRDRFKAITETLAADPSVKIVAETATDWSADKGLTGTQNMLQRFGKGEIHLIHGFGSGVETPGAKWAHTQAGRDDVLFTGGELPKSTQEAITAGWTYGVVIQDPTSLGQMVMNALPRMAPDFTKTPADAVLQLPVCTKDNLSQYRAF</sequence>
<evidence type="ECO:0000313" key="6">
    <source>
        <dbReference type="Proteomes" id="UP000183413"/>
    </source>
</evidence>
<evidence type="ECO:0000256" key="1">
    <source>
        <dbReference type="ARBA" id="ARBA00004196"/>
    </source>
</evidence>
<dbReference type="SUPFAM" id="SSF53822">
    <property type="entry name" value="Periplasmic binding protein-like I"/>
    <property type="match status" value="1"/>
</dbReference>